<dbReference type="Gene3D" id="3.40.50.150">
    <property type="entry name" value="Vaccinia Virus protein VP39"/>
    <property type="match status" value="1"/>
</dbReference>
<comment type="catalytic activity">
    <reaction evidence="1 7">
        <text>guanosine(46) in tRNA + S-adenosyl-L-methionine = N(7)-methylguanosine(46) in tRNA + S-adenosyl-L-homocysteine</text>
        <dbReference type="Rhea" id="RHEA:42708"/>
        <dbReference type="Rhea" id="RHEA-COMP:10188"/>
        <dbReference type="Rhea" id="RHEA-COMP:10189"/>
        <dbReference type="ChEBI" id="CHEBI:57856"/>
        <dbReference type="ChEBI" id="CHEBI:59789"/>
        <dbReference type="ChEBI" id="CHEBI:74269"/>
        <dbReference type="ChEBI" id="CHEBI:74480"/>
        <dbReference type="EC" id="2.1.1.33"/>
    </reaction>
</comment>
<dbReference type="CDD" id="cd02440">
    <property type="entry name" value="AdoMet_MTases"/>
    <property type="match status" value="1"/>
</dbReference>
<feature type="binding site" evidence="7">
    <location>
        <position position="157"/>
    </location>
    <ligand>
        <name>substrate</name>
    </ligand>
</feature>
<dbReference type="UniPathway" id="UPA00989"/>
<feature type="binding site" evidence="7">
    <location>
        <begin position="197"/>
        <end position="200"/>
    </location>
    <ligand>
        <name>substrate</name>
    </ligand>
</feature>
<organism evidence="8 9">
    <name type="scientific">Aquirufa nivalisilvae</name>
    <dbReference type="NCBI Taxonomy" id="2516557"/>
    <lineage>
        <taxon>Bacteria</taxon>
        <taxon>Pseudomonadati</taxon>
        <taxon>Bacteroidota</taxon>
        <taxon>Cytophagia</taxon>
        <taxon>Cytophagales</taxon>
        <taxon>Flectobacillaceae</taxon>
        <taxon>Aquirufa</taxon>
    </lineage>
</organism>
<dbReference type="PANTHER" id="PTHR23417:SF14">
    <property type="entry name" value="PENTACOTRIPEPTIDE-REPEAT REGION OF PRORP DOMAIN-CONTAINING PROTEIN"/>
    <property type="match status" value="1"/>
</dbReference>
<dbReference type="GO" id="GO:0043527">
    <property type="term" value="C:tRNA methyltransferase complex"/>
    <property type="evidence" value="ECO:0007669"/>
    <property type="project" value="TreeGrafter"/>
</dbReference>
<evidence type="ECO:0000256" key="6">
    <source>
        <dbReference type="ARBA" id="ARBA00022694"/>
    </source>
</evidence>
<evidence type="ECO:0000313" key="8">
    <source>
        <dbReference type="EMBL" id="AWL09464.1"/>
    </source>
</evidence>
<dbReference type="PANTHER" id="PTHR23417">
    <property type="entry name" value="3-DEOXY-D-MANNO-OCTULOSONIC-ACID TRANSFERASE/TRNA GUANINE-N 7 - -METHYLTRANSFERASE"/>
    <property type="match status" value="1"/>
</dbReference>
<feature type="binding site" evidence="7">
    <location>
        <position position="121"/>
    </location>
    <ligand>
        <name>S-adenosyl-L-methionine</name>
        <dbReference type="ChEBI" id="CHEBI:59789"/>
    </ligand>
</feature>
<dbReference type="Pfam" id="PF02390">
    <property type="entry name" value="Methyltransf_4"/>
    <property type="match status" value="1"/>
</dbReference>
<dbReference type="PROSITE" id="PS51625">
    <property type="entry name" value="SAM_MT_TRMB"/>
    <property type="match status" value="1"/>
</dbReference>
<protein>
    <recommendedName>
        <fullName evidence="7">tRNA (guanine-N(7)-)-methyltransferase</fullName>
        <ecNumber evidence="7">2.1.1.33</ecNumber>
    </recommendedName>
    <alternativeName>
        <fullName evidence="7">tRNA (guanine(46)-N(7))-methyltransferase</fullName>
    </alternativeName>
    <alternativeName>
        <fullName evidence="7">tRNA(m7G46)-methyltransferase</fullName>
    </alternativeName>
</protein>
<keyword evidence="4 7" id="KW-0808">Transferase</keyword>
<evidence type="ECO:0000256" key="2">
    <source>
        <dbReference type="ARBA" id="ARBA00003015"/>
    </source>
</evidence>
<dbReference type="RefSeq" id="WP_109323150.1">
    <property type="nucleotide sequence ID" value="NZ_CP029346.1"/>
</dbReference>
<gene>
    <name evidence="7 8" type="primary">trmB</name>
    <name evidence="8" type="ORF">HME7025_01611</name>
</gene>
<reference evidence="9" key="1">
    <citation type="submission" date="2018-05" db="EMBL/GenBank/DDBJ databases">
        <title>Pseudarcicella sp. HME7025 Genome sequencing and assembly.</title>
        <authorList>
            <person name="Kim H."/>
            <person name="Kang H."/>
            <person name="Joh K."/>
        </authorList>
    </citation>
    <scope>NUCLEOTIDE SEQUENCE [LARGE SCALE GENOMIC DNA]</scope>
    <source>
        <strain evidence="9">HME7025</strain>
    </source>
</reference>
<proteinExistence type="inferred from homology"/>
<dbReference type="GO" id="GO:0008176">
    <property type="term" value="F:tRNA (guanine(46)-N7)-methyltransferase activity"/>
    <property type="evidence" value="ECO:0007669"/>
    <property type="project" value="UniProtKB-UniRule"/>
</dbReference>
<dbReference type="InterPro" id="IPR029063">
    <property type="entry name" value="SAM-dependent_MTases_sf"/>
</dbReference>
<dbReference type="NCBIfam" id="NF001080">
    <property type="entry name" value="PRK00121.2-2"/>
    <property type="match status" value="1"/>
</dbReference>
<dbReference type="SUPFAM" id="SSF53335">
    <property type="entry name" value="S-adenosyl-L-methionine-dependent methyltransferases"/>
    <property type="match status" value="1"/>
</dbReference>
<comment type="pathway">
    <text evidence="7">tRNA modification; N(7)-methylguanine-tRNA biosynthesis.</text>
</comment>
<comment type="caution">
    <text evidence="7">Lacks conserved residue(s) required for the propagation of feature annotation.</text>
</comment>
<keyword evidence="5 7" id="KW-0949">S-adenosyl-L-methionine</keyword>
<dbReference type="EMBL" id="CP029346">
    <property type="protein sequence ID" value="AWL09464.1"/>
    <property type="molecule type" value="Genomic_DNA"/>
</dbReference>
<evidence type="ECO:0000313" key="9">
    <source>
        <dbReference type="Proteomes" id="UP000245468"/>
    </source>
</evidence>
<keyword evidence="6 7" id="KW-0819">tRNA processing</keyword>
<dbReference type="InterPro" id="IPR003358">
    <property type="entry name" value="tRNA_(Gua-N-7)_MeTrfase_Trmb"/>
</dbReference>
<dbReference type="AlphaFoldDB" id="A0A2S2DVL0"/>
<feature type="binding site" evidence="7">
    <location>
        <position position="72"/>
    </location>
    <ligand>
        <name>S-adenosyl-L-methionine</name>
        <dbReference type="ChEBI" id="CHEBI:59789"/>
    </ligand>
</feature>
<comment type="function">
    <text evidence="2 7">Catalyzes the formation of N(7)-methylguanine at position 46 (m7G46) in tRNA.</text>
</comment>
<dbReference type="NCBIfam" id="TIGR00091">
    <property type="entry name" value="tRNA (guanosine(46)-N7)-methyltransferase TrmB"/>
    <property type="match status" value="1"/>
</dbReference>
<evidence type="ECO:0000256" key="5">
    <source>
        <dbReference type="ARBA" id="ARBA00022691"/>
    </source>
</evidence>
<keyword evidence="3 7" id="KW-0489">Methyltransferase</keyword>
<comment type="similarity">
    <text evidence="7">Belongs to the class I-like SAM-binding methyltransferase superfamily. TrmB family.</text>
</comment>
<dbReference type="EC" id="2.1.1.33" evidence="7"/>
<evidence type="ECO:0000256" key="7">
    <source>
        <dbReference type="HAMAP-Rule" id="MF_01057"/>
    </source>
</evidence>
<accession>A0A2S2DVL0</accession>
<dbReference type="KEGG" id="psez:HME7025_01611"/>
<name>A0A2S2DVL0_9BACT</name>
<feature type="binding site" evidence="7">
    <location>
        <position position="125"/>
    </location>
    <ligand>
        <name>substrate</name>
    </ligand>
</feature>
<evidence type="ECO:0000256" key="4">
    <source>
        <dbReference type="ARBA" id="ARBA00022679"/>
    </source>
</evidence>
<evidence type="ECO:0000256" key="1">
    <source>
        <dbReference type="ARBA" id="ARBA00000142"/>
    </source>
</evidence>
<evidence type="ECO:0000256" key="3">
    <source>
        <dbReference type="ARBA" id="ARBA00022603"/>
    </source>
</evidence>
<sequence>MSRRKEYKYDLAIRSPWVIQSGKDFFDSSRGQWREAYFQNNNPIVLELGCGRGEYSLGLAKLFPEKNFIGIDIKGDRLAAGARQAEAEGLTNVVFLRIHIQHLPEYFAENEVDEIWITFPDPRPKDRDEKKRLTFPFFLNKYQTVLKSQGIVHLKTDSDSLFEYSLEQLVKAPWQLLIQTWDLYQSEWNQDHYGIKTRFEEMFFQKGFSIKYLRAVNNK</sequence>
<dbReference type="InterPro" id="IPR055361">
    <property type="entry name" value="tRNA_methyltr_TrmB_bact"/>
</dbReference>
<dbReference type="Proteomes" id="UP000245468">
    <property type="component" value="Chromosome"/>
</dbReference>
<keyword evidence="9" id="KW-1185">Reference proteome</keyword>
<dbReference type="HAMAP" id="MF_01057">
    <property type="entry name" value="tRNA_methyltr_TrmB"/>
    <property type="match status" value="1"/>
</dbReference>
<dbReference type="OrthoDB" id="9802090at2"/>
<feature type="binding site" evidence="7">
    <location>
        <position position="47"/>
    </location>
    <ligand>
        <name>S-adenosyl-L-methionine</name>
        <dbReference type="ChEBI" id="CHEBI:59789"/>
    </ligand>
</feature>